<dbReference type="EMBL" id="CAADFL010000003">
    <property type="protein sequence ID" value="VFK05682.1"/>
    <property type="molecule type" value="Genomic_DNA"/>
</dbReference>
<dbReference type="EMBL" id="CAADEZ010000003">
    <property type="protein sequence ID" value="VFJ42971.1"/>
    <property type="molecule type" value="Genomic_DNA"/>
</dbReference>
<sequence length="63" mass="7081">MKPRKSDLLDELDRVAYCRRAVICLLFCAHADAPIDADATGVLLELLEDEQQRLTGQLRAALR</sequence>
<evidence type="ECO:0000313" key="2">
    <source>
        <dbReference type="EMBL" id="VFJ43689.1"/>
    </source>
</evidence>
<name>A0A450VLJ8_9GAMM</name>
<evidence type="ECO:0000313" key="1">
    <source>
        <dbReference type="EMBL" id="VFJ42971.1"/>
    </source>
</evidence>
<dbReference type="AlphaFoldDB" id="A0A450VLJ8"/>
<reference evidence="3" key="1">
    <citation type="submission" date="2019-02" db="EMBL/GenBank/DDBJ databases">
        <authorList>
            <person name="Gruber-Vodicka R. H."/>
            <person name="Seah K. B. B."/>
        </authorList>
    </citation>
    <scope>NUCLEOTIDE SEQUENCE</scope>
    <source>
        <strain evidence="1">BECK_BZ163</strain>
        <strain evidence="3">BECK_BZ164</strain>
        <strain evidence="2">BECK_BZ165</strain>
    </source>
</reference>
<protein>
    <submittedName>
        <fullName evidence="3">Uncharacterized protein</fullName>
    </submittedName>
</protein>
<gene>
    <name evidence="1" type="ORF">BECKFM1743A_GA0114220_1000327</name>
    <name evidence="3" type="ORF">BECKFM1743B_GA0114221_1000327</name>
    <name evidence="2" type="ORF">BECKFM1743C_GA0114222_1000327</name>
</gene>
<organism evidence="3">
    <name type="scientific">Candidatus Kentrum sp. FM</name>
    <dbReference type="NCBI Taxonomy" id="2126340"/>
    <lineage>
        <taxon>Bacteria</taxon>
        <taxon>Pseudomonadati</taxon>
        <taxon>Pseudomonadota</taxon>
        <taxon>Gammaproteobacteria</taxon>
        <taxon>Candidatus Kentrum</taxon>
    </lineage>
</organism>
<dbReference type="EMBL" id="CAADFA010000003">
    <property type="protein sequence ID" value="VFJ43689.1"/>
    <property type="molecule type" value="Genomic_DNA"/>
</dbReference>
<proteinExistence type="predicted"/>
<evidence type="ECO:0000313" key="3">
    <source>
        <dbReference type="EMBL" id="VFK05682.1"/>
    </source>
</evidence>
<accession>A0A450VLJ8</accession>